<feature type="region of interest" description="Disordered" evidence="1">
    <location>
        <begin position="1"/>
        <end position="48"/>
    </location>
</feature>
<sequence length="339" mass="36078">MSDDSPDIPIPSKNILRYSDVEATRGEHSRSRQSSDSAETFQESEEKDRGLALNASFLQHLTLTPGVSGSSVESSGQISVSSGSASEESREVIQDVSSISRPESLSLSRSTSERKSSESEPSAAAAARPKDAVAAASHGSSHQNIQPKGILSQRLQESDHYSSLSQSLPQGTITRKGDLIEFVASDLQEKIKQSSPLSQPDATSSGSRRSSIKSFASASSSTSFATSSGLSHSPSSLCQQSPDDIPPIDAAAVVELENHATRVADSLDLMMGNIRNNLHKMSAITIGCQDAYKRSVDITCDSVDGSIKTMYALMAKCEELSASMAPVQQLANQMYPFNI</sequence>
<keyword evidence="4" id="KW-1185">Reference proteome</keyword>
<feature type="compositionally biased region" description="Low complexity" evidence="1">
    <location>
        <begin position="66"/>
        <end position="86"/>
    </location>
</feature>
<dbReference type="PANTHER" id="PTHR13440">
    <property type="entry name" value="BLOC-1 RELATED COMPLEX SUBUNIT 6"/>
    <property type="match status" value="1"/>
</dbReference>
<reference evidence="3 4" key="1">
    <citation type="journal article" date="2021" name="Elife">
        <title>Chloroplast acquisition without the gene transfer in kleptoplastic sea slugs, Plakobranchus ocellatus.</title>
        <authorList>
            <person name="Maeda T."/>
            <person name="Takahashi S."/>
            <person name="Yoshida T."/>
            <person name="Shimamura S."/>
            <person name="Takaki Y."/>
            <person name="Nagai Y."/>
            <person name="Toyoda A."/>
            <person name="Suzuki Y."/>
            <person name="Arimoto A."/>
            <person name="Ishii H."/>
            <person name="Satoh N."/>
            <person name="Nishiyama T."/>
            <person name="Hasebe M."/>
            <person name="Maruyama T."/>
            <person name="Minagawa J."/>
            <person name="Obokata J."/>
            <person name="Shigenobu S."/>
        </authorList>
    </citation>
    <scope>NUCLEOTIDE SEQUENCE [LARGE SCALE GENOMIC DNA]</scope>
</reference>
<evidence type="ECO:0000259" key="2">
    <source>
        <dbReference type="Pfam" id="PF10157"/>
    </source>
</evidence>
<accession>A0AAV3Z2P5</accession>
<dbReference type="GO" id="GO:0099078">
    <property type="term" value="C:BORC complex"/>
    <property type="evidence" value="ECO:0007669"/>
    <property type="project" value="TreeGrafter"/>
</dbReference>
<evidence type="ECO:0000313" key="3">
    <source>
        <dbReference type="EMBL" id="GFN88762.1"/>
    </source>
</evidence>
<dbReference type="Pfam" id="PF10157">
    <property type="entry name" value="BORCS6"/>
    <property type="match status" value="1"/>
</dbReference>
<name>A0AAV3Z2P5_9GAST</name>
<feature type="compositionally biased region" description="Polar residues" evidence="1">
    <location>
        <begin position="32"/>
        <end position="41"/>
    </location>
</feature>
<feature type="compositionally biased region" description="Polar residues" evidence="1">
    <location>
        <begin position="161"/>
        <end position="170"/>
    </location>
</feature>
<dbReference type="InterPro" id="IPR019314">
    <property type="entry name" value="BORCS6"/>
</dbReference>
<dbReference type="AlphaFoldDB" id="A0AAV3Z2P5"/>
<feature type="compositionally biased region" description="Low complexity" evidence="1">
    <location>
        <begin position="97"/>
        <end position="110"/>
    </location>
</feature>
<dbReference type="GO" id="GO:0032418">
    <property type="term" value="P:lysosome localization"/>
    <property type="evidence" value="ECO:0007669"/>
    <property type="project" value="TreeGrafter"/>
</dbReference>
<organism evidence="3 4">
    <name type="scientific">Plakobranchus ocellatus</name>
    <dbReference type="NCBI Taxonomy" id="259542"/>
    <lineage>
        <taxon>Eukaryota</taxon>
        <taxon>Metazoa</taxon>
        <taxon>Spiralia</taxon>
        <taxon>Lophotrochozoa</taxon>
        <taxon>Mollusca</taxon>
        <taxon>Gastropoda</taxon>
        <taxon>Heterobranchia</taxon>
        <taxon>Euthyneura</taxon>
        <taxon>Panpulmonata</taxon>
        <taxon>Sacoglossa</taxon>
        <taxon>Placobranchoidea</taxon>
        <taxon>Plakobranchidae</taxon>
        <taxon>Plakobranchus</taxon>
    </lineage>
</organism>
<dbReference type="InterPro" id="IPR046465">
    <property type="entry name" value="BORCS6_C"/>
</dbReference>
<evidence type="ECO:0000313" key="4">
    <source>
        <dbReference type="Proteomes" id="UP000735302"/>
    </source>
</evidence>
<gene>
    <name evidence="3" type="ORF">PoB_001526800</name>
</gene>
<feature type="domain" description="BLOC-1-related complex subunit 6 C-terminal helix" evidence="2">
    <location>
        <begin position="246"/>
        <end position="334"/>
    </location>
</feature>
<feature type="compositionally biased region" description="Basic and acidic residues" evidence="1">
    <location>
        <begin position="19"/>
        <end position="30"/>
    </location>
</feature>
<comment type="caution">
    <text evidence="3">The sequence shown here is derived from an EMBL/GenBank/DDBJ whole genome shotgun (WGS) entry which is preliminary data.</text>
</comment>
<feature type="compositionally biased region" description="Low complexity" evidence="1">
    <location>
        <begin position="119"/>
        <end position="137"/>
    </location>
</feature>
<protein>
    <submittedName>
        <fullName evidence="3">Bloc-1-related complex subunit 6</fullName>
    </submittedName>
</protein>
<dbReference type="Proteomes" id="UP000735302">
    <property type="component" value="Unassembled WGS sequence"/>
</dbReference>
<proteinExistence type="predicted"/>
<feature type="region of interest" description="Disordered" evidence="1">
    <location>
        <begin position="65"/>
        <end position="170"/>
    </location>
</feature>
<dbReference type="PANTHER" id="PTHR13440:SF7">
    <property type="entry name" value="BLOC-1 RELATED COMPLEX SUBUNIT 6"/>
    <property type="match status" value="1"/>
</dbReference>
<dbReference type="EMBL" id="BLXT01001882">
    <property type="protein sequence ID" value="GFN88762.1"/>
    <property type="molecule type" value="Genomic_DNA"/>
</dbReference>
<evidence type="ECO:0000256" key="1">
    <source>
        <dbReference type="SAM" id="MobiDB-lite"/>
    </source>
</evidence>
<feature type="region of interest" description="Disordered" evidence="1">
    <location>
        <begin position="190"/>
        <end position="210"/>
    </location>
</feature>